<feature type="transmembrane region" description="Helical" evidence="1">
    <location>
        <begin position="103"/>
        <end position="132"/>
    </location>
</feature>
<evidence type="ECO:0000256" key="1">
    <source>
        <dbReference type="SAM" id="Phobius"/>
    </source>
</evidence>
<proteinExistence type="predicted"/>
<dbReference type="AlphaFoldDB" id="A0A3P3U612"/>
<gene>
    <name evidence="2" type="ORF">EHV15_24985</name>
</gene>
<keyword evidence="1" id="KW-0812">Transmembrane</keyword>
<dbReference type="Pfam" id="PF12730">
    <property type="entry name" value="ABC2_membrane_4"/>
    <property type="match status" value="1"/>
</dbReference>
<feature type="transmembrane region" description="Helical" evidence="1">
    <location>
        <begin position="204"/>
        <end position="227"/>
    </location>
</feature>
<keyword evidence="3" id="KW-1185">Reference proteome</keyword>
<sequence>MAALLKLISLELRKYRFARHIGYAAMADLAILLFLTMIGITDYGAEDYAYSTYPESFMLIDTFVRATFMIFAGALLSTMITLEYRNKTLGVLFTYPIKRRKLIAAKLVIIFFFTFGMILFTDVLMGSVLVAVDHFYPFIADSLTMEQVQVLLLEYTISSLSAAAMALIPLLFGMRKHSVTATMVSSILLVLIVCSGFNGPLVSINSIVAVHLALGAAGLGIAGASMLRLETKDVN</sequence>
<comment type="caution">
    <text evidence="2">The sequence shown here is derived from an EMBL/GenBank/DDBJ whole genome shotgun (WGS) entry which is preliminary data.</text>
</comment>
<feature type="transmembrane region" description="Helical" evidence="1">
    <location>
        <begin position="21"/>
        <end position="43"/>
    </location>
</feature>
<dbReference type="Proteomes" id="UP000267017">
    <property type="component" value="Unassembled WGS sequence"/>
</dbReference>
<feature type="transmembrane region" description="Helical" evidence="1">
    <location>
        <begin position="63"/>
        <end position="82"/>
    </location>
</feature>
<evidence type="ECO:0000313" key="3">
    <source>
        <dbReference type="Proteomes" id="UP000267017"/>
    </source>
</evidence>
<reference evidence="2 3" key="1">
    <citation type="submission" date="2018-11" db="EMBL/GenBank/DDBJ databases">
        <title>Genome sequencing of Paenibacillus sp. KCOM 3021 (= ChDC PVNT-B20).</title>
        <authorList>
            <person name="Kook J.-K."/>
            <person name="Park S.-N."/>
            <person name="Lim Y.K."/>
        </authorList>
    </citation>
    <scope>NUCLEOTIDE SEQUENCE [LARGE SCALE GENOMIC DNA]</scope>
    <source>
        <strain evidence="2 3">KCOM 3021</strain>
    </source>
</reference>
<keyword evidence="1" id="KW-0472">Membrane</keyword>
<accession>A0A3P3U612</accession>
<feature type="transmembrane region" description="Helical" evidence="1">
    <location>
        <begin position="152"/>
        <end position="172"/>
    </location>
</feature>
<organism evidence="2 3">
    <name type="scientific">Paenibacillus oralis</name>
    <dbReference type="NCBI Taxonomy" id="2490856"/>
    <lineage>
        <taxon>Bacteria</taxon>
        <taxon>Bacillati</taxon>
        <taxon>Bacillota</taxon>
        <taxon>Bacilli</taxon>
        <taxon>Bacillales</taxon>
        <taxon>Paenibacillaceae</taxon>
        <taxon>Paenibacillus</taxon>
    </lineage>
</organism>
<protein>
    <submittedName>
        <fullName evidence="2">ABC transporter permease</fullName>
    </submittedName>
</protein>
<name>A0A3P3U612_9BACL</name>
<feature type="transmembrane region" description="Helical" evidence="1">
    <location>
        <begin position="179"/>
        <end position="198"/>
    </location>
</feature>
<keyword evidence="1" id="KW-1133">Transmembrane helix</keyword>
<dbReference type="OrthoDB" id="9784784at2"/>
<evidence type="ECO:0000313" key="2">
    <source>
        <dbReference type="EMBL" id="RRJ65807.1"/>
    </source>
</evidence>
<dbReference type="EMBL" id="RRCN01000001">
    <property type="protein sequence ID" value="RRJ65807.1"/>
    <property type="molecule type" value="Genomic_DNA"/>
</dbReference>